<gene>
    <name evidence="1" type="ORF">LSO60_05775</name>
</gene>
<sequence length="71" mass="8744">MSSTPKTDSEHTAKYREKRKSKRLSIDMYLDDDFEKNIYENWQKEENKKQLFIEMYSAYLSKNLDNEKRKK</sequence>
<dbReference type="RefSeq" id="WP_151732191.1">
    <property type="nucleotide sequence ID" value="NZ_BKHN01000005.1"/>
</dbReference>
<organism evidence="1 2">
    <name type="scientific">Acinetobacter ursingii</name>
    <dbReference type="NCBI Taxonomy" id="108980"/>
    <lineage>
        <taxon>Bacteria</taxon>
        <taxon>Pseudomonadati</taxon>
        <taxon>Pseudomonadota</taxon>
        <taxon>Gammaproteobacteria</taxon>
        <taxon>Moraxellales</taxon>
        <taxon>Moraxellaceae</taxon>
        <taxon>Acinetobacter</taxon>
    </lineage>
</organism>
<protein>
    <submittedName>
        <fullName evidence="1">Uncharacterized protein</fullName>
    </submittedName>
</protein>
<proteinExistence type="predicted"/>
<dbReference type="EMBL" id="CP089051">
    <property type="protein sequence ID" value="UYF72769.1"/>
    <property type="molecule type" value="Genomic_DNA"/>
</dbReference>
<dbReference type="AlphaFoldDB" id="A0AA46NSI1"/>
<reference evidence="1" key="1">
    <citation type="journal article" date="2022" name="J Glob Antimicrob Resist">
        <title>Comparative analysis of IMP-4- and OXA-58-containing plasmids of three carbapenemase-producing Acinetobacter ursingii strains in the Netherlands.</title>
        <authorList>
            <person name="Hendrickx A.P.A."/>
            <person name="Schade R.P."/>
            <person name="Landman F."/>
            <person name="Bosch T."/>
            <person name="Schouls L.M."/>
            <person name="van Dijk K."/>
        </authorList>
    </citation>
    <scope>NUCLEOTIDE SEQUENCE</scope>
    <source>
        <strain evidence="1">RIVM_C010559</strain>
    </source>
</reference>
<evidence type="ECO:0000313" key="1">
    <source>
        <dbReference type="EMBL" id="UYF72769.1"/>
    </source>
</evidence>
<evidence type="ECO:0000313" key="2">
    <source>
        <dbReference type="Proteomes" id="UP001164064"/>
    </source>
</evidence>
<accession>A0AA46NSI1</accession>
<name>A0AA46NSI1_9GAMM</name>
<dbReference type="Proteomes" id="UP001164064">
    <property type="component" value="Chromosome"/>
</dbReference>